<evidence type="ECO:0000256" key="1">
    <source>
        <dbReference type="SAM" id="Phobius"/>
    </source>
</evidence>
<keyword evidence="1" id="KW-0812">Transmembrane</keyword>
<evidence type="ECO:0008006" key="3">
    <source>
        <dbReference type="Google" id="ProtNLM"/>
    </source>
</evidence>
<feature type="non-terminal residue" evidence="2">
    <location>
        <position position="114"/>
    </location>
</feature>
<name>A0A382WU70_9ZZZZ</name>
<gene>
    <name evidence="2" type="ORF">METZ01_LOCUS414809</name>
</gene>
<dbReference type="EMBL" id="UINC01162282">
    <property type="protein sequence ID" value="SVD61955.1"/>
    <property type="molecule type" value="Genomic_DNA"/>
</dbReference>
<proteinExistence type="predicted"/>
<keyword evidence="1" id="KW-1133">Transmembrane helix</keyword>
<dbReference type="AlphaFoldDB" id="A0A382WU70"/>
<organism evidence="2">
    <name type="scientific">marine metagenome</name>
    <dbReference type="NCBI Taxonomy" id="408172"/>
    <lineage>
        <taxon>unclassified sequences</taxon>
        <taxon>metagenomes</taxon>
        <taxon>ecological metagenomes</taxon>
    </lineage>
</organism>
<accession>A0A382WU70</accession>
<sequence>MNKELIEKTYFVLFSLIPISIIFGSTISLINILLISFVYLTHFISTKNFGFTKKPTFLILVLIYFYLIFNSFMSIDFQLGIFRNFGFIRFILLFLAINYFFHNFNRFDKVFKIW</sequence>
<feature type="transmembrane region" description="Helical" evidence="1">
    <location>
        <begin position="81"/>
        <end position="101"/>
    </location>
</feature>
<protein>
    <recommendedName>
        <fullName evidence="3">Phosphatidate cytidylyltransferase</fullName>
    </recommendedName>
</protein>
<evidence type="ECO:0000313" key="2">
    <source>
        <dbReference type="EMBL" id="SVD61955.1"/>
    </source>
</evidence>
<reference evidence="2" key="1">
    <citation type="submission" date="2018-05" db="EMBL/GenBank/DDBJ databases">
        <authorList>
            <person name="Lanie J.A."/>
            <person name="Ng W.-L."/>
            <person name="Kazmierczak K.M."/>
            <person name="Andrzejewski T.M."/>
            <person name="Davidsen T.M."/>
            <person name="Wayne K.J."/>
            <person name="Tettelin H."/>
            <person name="Glass J.I."/>
            <person name="Rusch D."/>
            <person name="Podicherti R."/>
            <person name="Tsui H.-C.T."/>
            <person name="Winkler M.E."/>
        </authorList>
    </citation>
    <scope>NUCLEOTIDE SEQUENCE</scope>
</reference>
<feature type="transmembrane region" description="Helical" evidence="1">
    <location>
        <begin position="12"/>
        <end position="44"/>
    </location>
</feature>
<feature type="transmembrane region" description="Helical" evidence="1">
    <location>
        <begin position="56"/>
        <end position="75"/>
    </location>
</feature>
<keyword evidence="1" id="KW-0472">Membrane</keyword>